<evidence type="ECO:0000256" key="2">
    <source>
        <dbReference type="RuleBase" id="RU003682"/>
    </source>
</evidence>
<dbReference type="PROSITE" id="PS51471">
    <property type="entry name" value="FE2OG_OXY"/>
    <property type="match status" value="1"/>
</dbReference>
<dbReference type="InterPro" id="IPR044861">
    <property type="entry name" value="IPNS-like_FE2OG_OXY"/>
</dbReference>
<gene>
    <name evidence="4" type="ORF">PCAMFM013_S009g000471</name>
</gene>
<evidence type="ECO:0000256" key="1">
    <source>
        <dbReference type="ARBA" id="ARBA00008056"/>
    </source>
</evidence>
<dbReference type="InterPro" id="IPR005123">
    <property type="entry name" value="Oxoglu/Fe-dep_dioxygenase_dom"/>
</dbReference>
<dbReference type="STRING" id="1429867.A0A0G4PB40"/>
<proteinExistence type="inferred from homology"/>
<organism evidence="4 5">
    <name type="scientific">Penicillium camemberti (strain FM 013)</name>
    <dbReference type="NCBI Taxonomy" id="1429867"/>
    <lineage>
        <taxon>Eukaryota</taxon>
        <taxon>Fungi</taxon>
        <taxon>Dikarya</taxon>
        <taxon>Ascomycota</taxon>
        <taxon>Pezizomycotina</taxon>
        <taxon>Eurotiomycetes</taxon>
        <taxon>Eurotiomycetidae</taxon>
        <taxon>Eurotiales</taxon>
        <taxon>Aspergillaceae</taxon>
        <taxon>Penicillium</taxon>
    </lineage>
</organism>
<dbReference type="Pfam" id="PF14226">
    <property type="entry name" value="DIOX_N"/>
    <property type="match status" value="1"/>
</dbReference>
<dbReference type="InterPro" id="IPR050231">
    <property type="entry name" value="Iron_ascorbate_oxido_reductase"/>
</dbReference>
<keyword evidence="2" id="KW-0408">Iron</keyword>
<dbReference type="PANTHER" id="PTHR47990">
    <property type="entry name" value="2-OXOGLUTARATE (2OG) AND FE(II)-DEPENDENT OXYGENASE SUPERFAMILY PROTEIN-RELATED"/>
    <property type="match status" value="1"/>
</dbReference>
<dbReference type="EMBL" id="HG793142">
    <property type="protein sequence ID" value="CRL23531.1"/>
    <property type="molecule type" value="Genomic_DNA"/>
</dbReference>
<dbReference type="SUPFAM" id="SSF51197">
    <property type="entry name" value="Clavaminate synthase-like"/>
    <property type="match status" value="1"/>
</dbReference>
<dbReference type="InterPro" id="IPR026992">
    <property type="entry name" value="DIOX_N"/>
</dbReference>
<dbReference type="Gene3D" id="2.60.120.330">
    <property type="entry name" value="B-lactam Antibiotic, Isopenicillin N Synthase, Chain"/>
    <property type="match status" value="1"/>
</dbReference>
<evidence type="ECO:0000259" key="3">
    <source>
        <dbReference type="PROSITE" id="PS51471"/>
    </source>
</evidence>
<reference evidence="4 5" key="1">
    <citation type="journal article" date="2014" name="Nat. Commun.">
        <title>Multiple recent horizontal transfers of a large genomic region in cheese making fungi.</title>
        <authorList>
            <person name="Cheeseman K."/>
            <person name="Ropars J."/>
            <person name="Renault P."/>
            <person name="Dupont J."/>
            <person name="Gouzy J."/>
            <person name="Branca A."/>
            <person name="Abraham A.L."/>
            <person name="Ceppi M."/>
            <person name="Conseiller E."/>
            <person name="Debuchy R."/>
            <person name="Malagnac F."/>
            <person name="Goarin A."/>
            <person name="Silar P."/>
            <person name="Lacoste S."/>
            <person name="Sallet E."/>
            <person name="Bensimon A."/>
            <person name="Giraud T."/>
            <person name="Brygoo Y."/>
        </authorList>
    </citation>
    <scope>NUCLEOTIDE SEQUENCE [LARGE SCALE GENOMIC DNA]</scope>
    <source>
        <strain evidence="5">FM 013</strain>
    </source>
</reference>
<keyword evidence="5" id="KW-1185">Reference proteome</keyword>
<accession>A0A0G4PB40</accession>
<dbReference type="InterPro" id="IPR027443">
    <property type="entry name" value="IPNS-like_sf"/>
</dbReference>
<keyword evidence="2" id="KW-0479">Metal-binding</keyword>
<sequence>MQFLECLGKRIYLSTAKTATIYLKRLTPTGFPTDAIPDAILIGPAEPPPAQDAHMASQTRYIDRVIPHISMHDFEDRIDEITDQLIHAAENVGFFTLIGHGISKEHIDSMFAISKSFFDLPDNVKATVPWNSNNVGWEKNSQIRPSTGQPDSKESYQLQFGENMNDLWVKYDDLPGFRTASLDFMNRVQQVSECLMRCFARGLGFPERFFIECHGISRPNSQTTMRLLHYFALPEIPDGKVYHRAGAHADWDFLTLLFQRDGQDGLEICPGREVVTEFGIGDEWTKVKARTGQIVCNIGDLLMSWSDDRFKSTFHRVKAPCEPGDYFGDRYSIAYFNQPCKDSLIQGPSKKYPMVTGAQFTDTAMKRNFAALQERLKTVAAA</sequence>
<dbReference type="GO" id="GO:0046872">
    <property type="term" value="F:metal ion binding"/>
    <property type="evidence" value="ECO:0007669"/>
    <property type="project" value="UniProtKB-KW"/>
</dbReference>
<evidence type="ECO:0000313" key="4">
    <source>
        <dbReference type="EMBL" id="CRL23531.1"/>
    </source>
</evidence>
<evidence type="ECO:0000313" key="5">
    <source>
        <dbReference type="Proteomes" id="UP000053732"/>
    </source>
</evidence>
<feature type="domain" description="Fe2OG dioxygenase" evidence="3">
    <location>
        <begin position="221"/>
        <end position="339"/>
    </location>
</feature>
<dbReference type="Proteomes" id="UP000053732">
    <property type="component" value="Unassembled WGS sequence"/>
</dbReference>
<comment type="similarity">
    <text evidence="1 2">Belongs to the iron/ascorbate-dependent oxidoreductase family.</text>
</comment>
<dbReference type="GO" id="GO:0044283">
    <property type="term" value="P:small molecule biosynthetic process"/>
    <property type="evidence" value="ECO:0007669"/>
    <property type="project" value="UniProtKB-ARBA"/>
</dbReference>
<name>A0A0G4PB40_PENC3</name>
<dbReference type="Pfam" id="PF03171">
    <property type="entry name" value="2OG-FeII_Oxy"/>
    <property type="match status" value="1"/>
</dbReference>
<protein>
    <submittedName>
        <fullName evidence="4">Oxoglutarate/iron-dependent oxygenase</fullName>
    </submittedName>
</protein>
<keyword evidence="2" id="KW-0560">Oxidoreductase</keyword>
<dbReference type="AlphaFoldDB" id="A0A0G4PB40"/>
<dbReference type="GO" id="GO:0016491">
    <property type="term" value="F:oxidoreductase activity"/>
    <property type="evidence" value="ECO:0007669"/>
    <property type="project" value="UniProtKB-KW"/>
</dbReference>